<feature type="region of interest" description="Disordered" evidence="5">
    <location>
        <begin position="473"/>
        <end position="495"/>
    </location>
</feature>
<gene>
    <name evidence="7" type="ORF">CVT24_001591</name>
</gene>
<accession>A0A409YFG4</accession>
<dbReference type="PIRSF" id="PIRSF011771">
    <property type="entry name" value="RMS1_SET"/>
    <property type="match status" value="1"/>
</dbReference>
<dbReference type="FunCoup" id="A0A409YFG4">
    <property type="interactions" value="268"/>
</dbReference>
<evidence type="ECO:0000313" key="8">
    <source>
        <dbReference type="Proteomes" id="UP000284842"/>
    </source>
</evidence>
<dbReference type="OrthoDB" id="341421at2759"/>
<dbReference type="SUPFAM" id="SSF82199">
    <property type="entry name" value="SET domain"/>
    <property type="match status" value="1"/>
</dbReference>
<dbReference type="PANTHER" id="PTHR13271:SF34">
    <property type="entry name" value="N-LYSINE METHYLTRANSFERASE SETD6"/>
    <property type="match status" value="1"/>
</dbReference>
<feature type="compositionally biased region" description="Acidic residues" evidence="5">
    <location>
        <begin position="236"/>
        <end position="249"/>
    </location>
</feature>
<comment type="subcellular location">
    <subcellularLocation>
        <location evidence="4">Nucleus</location>
    </subcellularLocation>
</comment>
<name>A0A409YFG4_9AGAR</name>
<keyword evidence="3 4" id="KW-0949">S-adenosyl-L-methionine</keyword>
<dbReference type="PROSITE" id="PS50280">
    <property type="entry name" value="SET"/>
    <property type="match status" value="1"/>
</dbReference>
<dbReference type="AlphaFoldDB" id="A0A409YFG4"/>
<evidence type="ECO:0000256" key="1">
    <source>
        <dbReference type="ARBA" id="ARBA00022603"/>
    </source>
</evidence>
<feature type="region of interest" description="Disordered" evidence="5">
    <location>
        <begin position="194"/>
        <end position="249"/>
    </location>
</feature>
<organism evidence="7 8">
    <name type="scientific">Panaeolus cyanescens</name>
    <dbReference type="NCBI Taxonomy" id="181874"/>
    <lineage>
        <taxon>Eukaryota</taxon>
        <taxon>Fungi</taxon>
        <taxon>Dikarya</taxon>
        <taxon>Basidiomycota</taxon>
        <taxon>Agaricomycotina</taxon>
        <taxon>Agaricomycetes</taxon>
        <taxon>Agaricomycetidae</taxon>
        <taxon>Agaricales</taxon>
        <taxon>Agaricineae</taxon>
        <taxon>Galeropsidaceae</taxon>
        <taxon>Panaeolus</taxon>
    </lineage>
</organism>
<dbReference type="EC" id="2.1.1.-" evidence="4"/>
<comment type="caution">
    <text evidence="7">The sequence shown here is derived from an EMBL/GenBank/DDBJ whole genome shotgun (WGS) entry which is preliminary data.</text>
</comment>
<comment type="similarity">
    <text evidence="4">Belongs to the class V-like SAM-binding methyltransferase superfamily. Histone-lysine methyltransferase family. SETD6 subfamily.</text>
</comment>
<dbReference type="PANTHER" id="PTHR13271">
    <property type="entry name" value="UNCHARACTERIZED PUTATIVE METHYLTRANSFERASE"/>
    <property type="match status" value="1"/>
</dbReference>
<dbReference type="GO" id="GO:0032259">
    <property type="term" value="P:methylation"/>
    <property type="evidence" value="ECO:0007669"/>
    <property type="project" value="UniProtKB-KW"/>
</dbReference>
<keyword evidence="8" id="KW-1185">Reference proteome</keyword>
<evidence type="ECO:0000259" key="6">
    <source>
        <dbReference type="PROSITE" id="PS50280"/>
    </source>
</evidence>
<keyword evidence="2 4" id="KW-0808">Transferase</keyword>
<dbReference type="InterPro" id="IPR011383">
    <property type="entry name" value="N-lys_methylase_SETD6"/>
</dbReference>
<evidence type="ECO:0000256" key="5">
    <source>
        <dbReference type="SAM" id="MobiDB-lite"/>
    </source>
</evidence>
<evidence type="ECO:0000256" key="3">
    <source>
        <dbReference type="ARBA" id="ARBA00022691"/>
    </source>
</evidence>
<evidence type="ECO:0000313" key="7">
    <source>
        <dbReference type="EMBL" id="PPR01715.1"/>
    </source>
</evidence>
<dbReference type="InterPro" id="IPR015353">
    <property type="entry name" value="Rubisco_LSMT_subst-bd"/>
</dbReference>
<dbReference type="InterPro" id="IPR036464">
    <property type="entry name" value="Rubisco_LSMT_subst-bd_sf"/>
</dbReference>
<keyword evidence="1 4" id="KW-0489">Methyltransferase</keyword>
<reference evidence="7 8" key="1">
    <citation type="journal article" date="2018" name="Evol. Lett.">
        <title>Horizontal gene cluster transfer increased hallucinogenic mushroom diversity.</title>
        <authorList>
            <person name="Reynolds H.T."/>
            <person name="Vijayakumar V."/>
            <person name="Gluck-Thaler E."/>
            <person name="Korotkin H.B."/>
            <person name="Matheny P.B."/>
            <person name="Slot J.C."/>
        </authorList>
    </citation>
    <scope>NUCLEOTIDE SEQUENCE [LARGE SCALE GENOMIC DNA]</scope>
    <source>
        <strain evidence="7 8">2629</strain>
    </source>
</reference>
<keyword evidence="4" id="KW-0539">Nucleus</keyword>
<sequence length="495" mass="56225">MPSTEDQAFLDWFKAHNGKIDTDSVTLKDFGASEGGRGLVALRDLPENYDVFSIPRSLVLSTRTSSLPSKIGASKWREYGLHKGWSGLILCMLWEAAQGPASKWNTYFVSMPSKFDVPILWEDRDLSELQGTSVVDKLGKENAEHDYNEKILRVVKAFPHIFPTEAIPQHYSLEKFHIMGCRIMSRSFTLEIQEGEEGEGQSNDNDENEIQPDDGNTSMGSAMDVDHEDDPKQTSEEQDEDEDEEDETEVVMVPLADFLNARYQTENVKLFYEPQSLKMVTTRPIQAGEQIWNTYGDLPNAELLRRFGHTDLVDLGSGKTGNPGDVVELRADLVLQSIIEVHPEFENANLEERIDWWLEAGGDDVFVLDYDELPQDFISFTRLVMNDSEWQKARSKERPPKPTIDKETLEIIQRVLTKRTSLYPTTLNEDEELASNLEALPLNHKHALIVRIGEKRILAEHLDKIGTMLKASIGSGDRKRRREDGTSGNKKKQKQ</sequence>
<dbReference type="InterPro" id="IPR001214">
    <property type="entry name" value="SET_dom"/>
</dbReference>
<dbReference type="InterPro" id="IPR050600">
    <property type="entry name" value="SETD3_SETD6_MTase"/>
</dbReference>
<feature type="compositionally biased region" description="Acidic residues" evidence="5">
    <location>
        <begin position="194"/>
        <end position="212"/>
    </location>
</feature>
<feature type="domain" description="SET" evidence="6">
    <location>
        <begin position="23"/>
        <end position="296"/>
    </location>
</feature>
<comment type="function">
    <text evidence="4">S-adenosyl-L-methionine-dependent protein-lysine N-methyltransferase that monomethylates 60S ribosomal protein L42.</text>
</comment>
<dbReference type="GO" id="GO:0016279">
    <property type="term" value="F:protein-lysine N-methyltransferase activity"/>
    <property type="evidence" value="ECO:0007669"/>
    <property type="project" value="UniProtKB-UniRule"/>
</dbReference>
<protein>
    <recommendedName>
        <fullName evidence="4">Ribosomal lysine N-methyltransferase 4</fullName>
        <ecNumber evidence="4">2.1.1.-</ecNumber>
    </recommendedName>
</protein>
<proteinExistence type="inferred from homology"/>
<dbReference type="Proteomes" id="UP000284842">
    <property type="component" value="Unassembled WGS sequence"/>
</dbReference>
<dbReference type="InParanoid" id="A0A409YFG4"/>
<dbReference type="Gene3D" id="3.90.1420.10">
    <property type="entry name" value="Rubisco LSMT, substrate-binding domain"/>
    <property type="match status" value="1"/>
</dbReference>
<dbReference type="Pfam" id="PF09273">
    <property type="entry name" value="Rubis-subs-bind"/>
    <property type="match status" value="1"/>
</dbReference>
<dbReference type="Gene3D" id="3.90.1410.10">
    <property type="entry name" value="set domain protein methyltransferase, domain 1"/>
    <property type="match status" value="1"/>
</dbReference>
<dbReference type="Pfam" id="PF00856">
    <property type="entry name" value="SET"/>
    <property type="match status" value="1"/>
</dbReference>
<evidence type="ECO:0000256" key="2">
    <source>
        <dbReference type="ARBA" id="ARBA00022679"/>
    </source>
</evidence>
<dbReference type="InterPro" id="IPR046341">
    <property type="entry name" value="SET_dom_sf"/>
</dbReference>
<dbReference type="SUPFAM" id="SSF81822">
    <property type="entry name" value="RuBisCo LSMT C-terminal, substrate-binding domain"/>
    <property type="match status" value="1"/>
</dbReference>
<dbReference type="GO" id="GO:0005634">
    <property type="term" value="C:nucleus"/>
    <property type="evidence" value="ECO:0007669"/>
    <property type="project" value="UniProtKB-SubCell"/>
</dbReference>
<dbReference type="EMBL" id="NHTK01001222">
    <property type="protein sequence ID" value="PPR01715.1"/>
    <property type="molecule type" value="Genomic_DNA"/>
</dbReference>
<dbReference type="STRING" id="181874.A0A409YFG4"/>
<evidence type="ECO:0000256" key="4">
    <source>
        <dbReference type="PIRNR" id="PIRNR011771"/>
    </source>
</evidence>